<dbReference type="RefSeq" id="WP_154798703.1">
    <property type="nucleotide sequence ID" value="NZ_CP052757.1"/>
</dbReference>
<reference evidence="3" key="1">
    <citation type="journal article" date="2022" name="Int. J. Syst. Evol. Microbiol.">
        <title>Cellulosimicrobium protaetiae sp. nov., isolated from the gut of the larva of Protaetia brevitarsis seulensis.</title>
        <authorList>
            <person name="Le Han H."/>
            <person name="Nguyen T.T.H."/>
            <person name="Li Z."/>
            <person name="Shin N.R."/>
            <person name="Kim S.G."/>
        </authorList>
    </citation>
    <scope>NUCLEOTIDE SEQUENCE [LARGE SCALE GENOMIC DNA]</scope>
    <source>
        <strain evidence="3">BI34</strain>
    </source>
</reference>
<dbReference type="KEGG" id="cprt:FIC82_011950"/>
<accession>A0A6M5UJE9</accession>
<dbReference type="Proteomes" id="UP000451354">
    <property type="component" value="Chromosome"/>
</dbReference>
<protein>
    <submittedName>
        <fullName evidence="2">Uncharacterized protein</fullName>
    </submittedName>
</protein>
<feature type="transmembrane region" description="Helical" evidence="1">
    <location>
        <begin position="6"/>
        <end position="25"/>
    </location>
</feature>
<evidence type="ECO:0000313" key="2">
    <source>
        <dbReference type="EMBL" id="QJW36799.1"/>
    </source>
</evidence>
<gene>
    <name evidence="2" type="ORF">FIC82_011950</name>
</gene>
<proteinExistence type="predicted"/>
<keyword evidence="3" id="KW-1185">Reference proteome</keyword>
<sequence length="108" mass="12685">MWFWVWTLLVVGTLVGAFFLARRLWRSVKGLGRELSRASQVAADMSARADELSRALEEAQPSTAPTLFDDPVVLQERVDALRAERAERRDERRRRDEQVWARWRRFNA</sequence>
<keyword evidence="1" id="KW-0812">Transmembrane</keyword>
<evidence type="ECO:0000256" key="1">
    <source>
        <dbReference type="SAM" id="Phobius"/>
    </source>
</evidence>
<name>A0A6M5UJE9_9MICO</name>
<dbReference type="AlphaFoldDB" id="A0A6M5UJE9"/>
<keyword evidence="1" id="KW-0472">Membrane</keyword>
<organism evidence="2 3">
    <name type="scientific">Cellulosimicrobium protaetiae</name>
    <dbReference type="NCBI Taxonomy" id="2587808"/>
    <lineage>
        <taxon>Bacteria</taxon>
        <taxon>Bacillati</taxon>
        <taxon>Actinomycetota</taxon>
        <taxon>Actinomycetes</taxon>
        <taxon>Micrococcales</taxon>
        <taxon>Promicromonosporaceae</taxon>
        <taxon>Cellulosimicrobium</taxon>
    </lineage>
</organism>
<dbReference type="OrthoDB" id="4828043at2"/>
<keyword evidence="1" id="KW-1133">Transmembrane helix</keyword>
<evidence type="ECO:0000313" key="3">
    <source>
        <dbReference type="Proteomes" id="UP000451354"/>
    </source>
</evidence>
<dbReference type="EMBL" id="CP052757">
    <property type="protein sequence ID" value="QJW36799.1"/>
    <property type="molecule type" value="Genomic_DNA"/>
</dbReference>